<dbReference type="Gene3D" id="3.40.47.10">
    <property type="match status" value="3"/>
</dbReference>
<dbReference type="AlphaFoldDB" id="A0A2A5JUU4"/>
<dbReference type="UniPathway" id="UPA00094"/>
<dbReference type="Pfam" id="PF02801">
    <property type="entry name" value="Ketoacyl-synt_C"/>
    <property type="match status" value="1"/>
</dbReference>
<comment type="similarity">
    <text evidence="2 4">Belongs to the thiolase-like superfamily. Beta-ketoacyl-ACP synthases family.</text>
</comment>
<evidence type="ECO:0000256" key="4">
    <source>
        <dbReference type="RuleBase" id="RU003694"/>
    </source>
</evidence>
<evidence type="ECO:0000256" key="1">
    <source>
        <dbReference type="ARBA" id="ARBA00005194"/>
    </source>
</evidence>
<dbReference type="Proteomes" id="UP000228621">
    <property type="component" value="Unassembled WGS sequence"/>
</dbReference>
<dbReference type="PANTHER" id="PTHR11712:SF336">
    <property type="entry name" value="3-OXOACYL-[ACYL-CARRIER-PROTEIN] SYNTHASE, MITOCHONDRIAL"/>
    <property type="match status" value="1"/>
</dbReference>
<dbReference type="GO" id="GO:0004315">
    <property type="term" value="F:3-oxoacyl-[acyl-carrier-protein] synthase activity"/>
    <property type="evidence" value="ECO:0007669"/>
    <property type="project" value="InterPro"/>
</dbReference>
<dbReference type="GO" id="GO:0006633">
    <property type="term" value="P:fatty acid biosynthetic process"/>
    <property type="evidence" value="ECO:0007669"/>
    <property type="project" value="UniProtKB-UniPathway"/>
</dbReference>
<organism evidence="6 7">
    <name type="scientific">Pseudoalteromonas piscicida</name>
    <dbReference type="NCBI Taxonomy" id="43662"/>
    <lineage>
        <taxon>Bacteria</taxon>
        <taxon>Pseudomonadati</taxon>
        <taxon>Pseudomonadota</taxon>
        <taxon>Gammaproteobacteria</taxon>
        <taxon>Alteromonadales</taxon>
        <taxon>Pseudoalteromonadaceae</taxon>
        <taxon>Pseudoalteromonas</taxon>
    </lineage>
</organism>
<dbReference type="InterPro" id="IPR016039">
    <property type="entry name" value="Thiolase-like"/>
</dbReference>
<gene>
    <name evidence="6" type="ORF">CEX98_03025</name>
</gene>
<dbReference type="PROSITE" id="PS52004">
    <property type="entry name" value="KS3_2"/>
    <property type="match status" value="1"/>
</dbReference>
<dbReference type="InterPro" id="IPR018201">
    <property type="entry name" value="Ketoacyl_synth_AS"/>
</dbReference>
<evidence type="ECO:0000256" key="3">
    <source>
        <dbReference type="ARBA" id="ARBA00022679"/>
    </source>
</evidence>
<reference evidence="7" key="1">
    <citation type="journal article" date="2019" name="Genome Announc.">
        <title>Draft Genome Sequence of Pseudoalteromonas piscicida Strain 36Y ROTHPW, an Hypersaline Seawater Isolate from the South Coast of Sonora, Mexico.</title>
        <authorList>
            <person name="Sanchez-Diaz R."/>
            <person name="Molina-Garza Z.J."/>
            <person name="Cruz-Suarez L.E."/>
            <person name="Selvin J."/>
            <person name="Kiran G.S."/>
            <person name="Ibarra-Gamez J.C."/>
            <person name="Gomez-Gil B."/>
            <person name="Galaviz-Silva L."/>
        </authorList>
    </citation>
    <scope>NUCLEOTIDE SEQUENCE [LARGE SCALE GENOMIC DNA]</scope>
    <source>
        <strain evidence="7">36Y_RITHPW</strain>
    </source>
</reference>
<sequence>MNNKQQTFITGYGVLCAAGDNRQALLNSIKQSRTGINRIDRFDTQGLAHNVGALAINFETHTTDNFEMDLASQYAIHAVEEALTHAELALSQVESTRVAFILGNANCGMFSLMESIKGQHQQGFKFYPPHQIATDVSRHFGIQGPVMTFTSACTASSSAIAFAKQLIENNQADVVIAGGADALSELVYGGFQSVQSLSPEPCAPYSEKMGLSLGEGAGFLVFESKQHVDKRSATARYQLLATGSSLDAHHATAPNPEGDGVRRAFLQTLSYAPVAASSIEYINSHGTGTPANDGAELNGIKAAIGAEAMQATLVSSSKSYFGHTLGAAGAVELISTLVSQDDGLLPATLGVDSVRSCCQEYQLVANQPKPHVADVFAVTNSAFGGHNTSMLLSRQEKTLSCATSQPVYLLAATSLSDEKVYSARQNKTDSFAEFNLKKQFPALFQRRTPSVAQFALGACQFALQDSELDITQLPLNEFAAYYANPIGSLETLDKNLASFSEGIAELKSTHFPNTVVNATLGQLALGFGFKNSATCVSDLGNDFLHALWSASFDMREGRSQYAMVCSSQDDTALSQQVWAAHQFKADIGHFAGAALLATAEVIPTGYQALAELVDFIYINDVNDHKALDRLLATHTRALSKVGNVVLSTQHDDAFATIAASLDGHLPQAQLIKYQPSTASLHSTELAVQALMQALNTPTNNTELDQTLLLSVNLAGSMTGCILRTVRK</sequence>
<dbReference type="PROSITE" id="PS00606">
    <property type="entry name" value="KS3_1"/>
    <property type="match status" value="1"/>
</dbReference>
<dbReference type="OrthoDB" id="9808669at2"/>
<evidence type="ECO:0000313" key="6">
    <source>
        <dbReference type="EMBL" id="PCK33215.1"/>
    </source>
</evidence>
<comment type="pathway">
    <text evidence="1">Lipid metabolism; fatty acid biosynthesis.</text>
</comment>
<evidence type="ECO:0000313" key="7">
    <source>
        <dbReference type="Proteomes" id="UP000228621"/>
    </source>
</evidence>
<dbReference type="SUPFAM" id="SSF53901">
    <property type="entry name" value="Thiolase-like"/>
    <property type="match status" value="2"/>
</dbReference>
<name>A0A2A5JUU4_PSEO7</name>
<dbReference type="Pfam" id="PF00109">
    <property type="entry name" value="ketoacyl-synt"/>
    <property type="match status" value="1"/>
</dbReference>
<evidence type="ECO:0000256" key="2">
    <source>
        <dbReference type="ARBA" id="ARBA00008467"/>
    </source>
</evidence>
<accession>A0A2A5JUU4</accession>
<evidence type="ECO:0000259" key="5">
    <source>
        <dbReference type="PROSITE" id="PS52004"/>
    </source>
</evidence>
<dbReference type="SMART" id="SM00825">
    <property type="entry name" value="PKS_KS"/>
    <property type="match status" value="1"/>
</dbReference>
<dbReference type="RefSeq" id="WP_099640656.1">
    <property type="nucleotide sequence ID" value="NZ_NKHF01000011.1"/>
</dbReference>
<comment type="caution">
    <text evidence="6">The sequence shown here is derived from an EMBL/GenBank/DDBJ whole genome shotgun (WGS) entry which is preliminary data.</text>
</comment>
<keyword evidence="3 4" id="KW-0808">Transferase</keyword>
<dbReference type="InterPro" id="IPR014031">
    <property type="entry name" value="Ketoacyl_synth_C"/>
</dbReference>
<dbReference type="InterPro" id="IPR020841">
    <property type="entry name" value="PKS_Beta-ketoAc_synthase_dom"/>
</dbReference>
<dbReference type="PANTHER" id="PTHR11712">
    <property type="entry name" value="POLYKETIDE SYNTHASE-RELATED"/>
    <property type="match status" value="1"/>
</dbReference>
<dbReference type="InterPro" id="IPR000794">
    <property type="entry name" value="Beta-ketoacyl_synthase"/>
</dbReference>
<dbReference type="GO" id="GO:0005829">
    <property type="term" value="C:cytosol"/>
    <property type="evidence" value="ECO:0007669"/>
    <property type="project" value="TreeGrafter"/>
</dbReference>
<dbReference type="CDD" id="cd00834">
    <property type="entry name" value="KAS_I_II"/>
    <property type="match status" value="1"/>
</dbReference>
<protein>
    <submittedName>
        <fullName evidence="6">3-oxoacyl-ACP synthase</fullName>
    </submittedName>
</protein>
<dbReference type="EMBL" id="NKHF01000011">
    <property type="protein sequence ID" value="PCK33215.1"/>
    <property type="molecule type" value="Genomic_DNA"/>
</dbReference>
<dbReference type="InterPro" id="IPR014030">
    <property type="entry name" value="Ketoacyl_synth_N"/>
</dbReference>
<keyword evidence="7" id="KW-1185">Reference proteome</keyword>
<feature type="domain" description="Ketosynthase family 3 (KS3)" evidence="5">
    <location>
        <begin position="1"/>
        <end position="394"/>
    </location>
</feature>
<proteinExistence type="inferred from homology"/>